<evidence type="ECO:0000256" key="2">
    <source>
        <dbReference type="ARBA" id="ARBA00022771"/>
    </source>
</evidence>
<dbReference type="InParanoid" id="A0A200Q0C1"/>
<dbReference type="InterPro" id="IPR001876">
    <property type="entry name" value="Znf_RanBP2"/>
</dbReference>
<dbReference type="PANTHER" id="PTHR23111">
    <property type="entry name" value="ZINC FINGER PROTEIN"/>
    <property type="match status" value="1"/>
</dbReference>
<reference evidence="7 8" key="1">
    <citation type="journal article" date="2017" name="Mol. Plant">
        <title>The Genome of Medicinal Plant Macleaya cordata Provides New Insights into Benzylisoquinoline Alkaloids Metabolism.</title>
        <authorList>
            <person name="Liu X."/>
            <person name="Liu Y."/>
            <person name="Huang P."/>
            <person name="Ma Y."/>
            <person name="Qing Z."/>
            <person name="Tang Q."/>
            <person name="Cao H."/>
            <person name="Cheng P."/>
            <person name="Zheng Y."/>
            <person name="Yuan Z."/>
            <person name="Zhou Y."/>
            <person name="Liu J."/>
            <person name="Tang Z."/>
            <person name="Zhuo Y."/>
            <person name="Zhang Y."/>
            <person name="Yu L."/>
            <person name="Huang J."/>
            <person name="Yang P."/>
            <person name="Peng Q."/>
            <person name="Zhang J."/>
            <person name="Jiang W."/>
            <person name="Zhang Z."/>
            <person name="Lin K."/>
            <person name="Ro D.K."/>
            <person name="Chen X."/>
            <person name="Xiong X."/>
            <person name="Shang Y."/>
            <person name="Huang S."/>
            <person name="Zeng J."/>
        </authorList>
    </citation>
    <scope>NUCLEOTIDE SEQUENCE [LARGE SCALE GENOMIC DNA]</scope>
    <source>
        <strain evidence="8">cv. BLH2017</strain>
        <tissue evidence="7">Root</tissue>
    </source>
</reference>
<dbReference type="PROSITE" id="PS50199">
    <property type="entry name" value="ZF_RANBP2_2"/>
    <property type="match status" value="2"/>
</dbReference>
<feature type="region of interest" description="Disordered" evidence="5">
    <location>
        <begin position="436"/>
        <end position="539"/>
    </location>
</feature>
<feature type="compositionally biased region" description="Basic and acidic residues" evidence="5">
    <location>
        <begin position="770"/>
        <end position="781"/>
    </location>
</feature>
<feature type="compositionally biased region" description="Polar residues" evidence="5">
    <location>
        <begin position="797"/>
        <end position="810"/>
    </location>
</feature>
<evidence type="ECO:0000256" key="3">
    <source>
        <dbReference type="ARBA" id="ARBA00022833"/>
    </source>
</evidence>
<comment type="caution">
    <text evidence="7">The sequence shown here is derived from an EMBL/GenBank/DDBJ whole genome shotgun (WGS) entry which is preliminary data.</text>
</comment>
<feature type="region of interest" description="Disordered" evidence="5">
    <location>
        <begin position="763"/>
        <end position="815"/>
    </location>
</feature>
<name>A0A200Q0C1_MACCD</name>
<gene>
    <name evidence="7" type="ORF">BVC80_1321g68</name>
</gene>
<dbReference type="GO" id="GO:0008270">
    <property type="term" value="F:zinc ion binding"/>
    <property type="evidence" value="ECO:0007669"/>
    <property type="project" value="UniProtKB-KW"/>
</dbReference>
<dbReference type="Pfam" id="PF00641">
    <property type="entry name" value="Zn_ribbon_RanBP"/>
    <property type="match status" value="2"/>
</dbReference>
<proteinExistence type="predicted"/>
<feature type="compositionally biased region" description="Basic and acidic residues" evidence="5">
    <location>
        <begin position="588"/>
        <end position="602"/>
    </location>
</feature>
<evidence type="ECO:0000256" key="5">
    <source>
        <dbReference type="SAM" id="MobiDB-lite"/>
    </source>
</evidence>
<feature type="compositionally biased region" description="Basic and acidic residues" evidence="5">
    <location>
        <begin position="901"/>
        <end position="910"/>
    </location>
</feature>
<dbReference type="Gene3D" id="4.10.1060.10">
    <property type="entry name" value="Zinc finger, RanBP2-type"/>
    <property type="match status" value="2"/>
</dbReference>
<sequence>MGGVSRFLMLLRTPSSLLYNCSSAFRLARRSRVSLAWISSAQNRQFSSNSNNLSGFDYEQLHTQTSRVNRDDFYSDSSSGFSLNSSRVLNHFPEWSNLVENLRYGGYFDRQSSSVQLDDAFNTVENIPEEFVRAVSACLSFARDHPNLLGSLSRKDIEVVVKAGTPCLFKRAGDSVSRMKSFLGFTGINGLEFERAHTVDLMYFLLSYACNPVAASDGNNFSDREHVESSVRNLLGELANASRTVRYLDLSGSMSTQFPDRYGQTPRPLGQNIEMKRGDWICPNRCSFMNFARNVKCLECDEARPKGLLTGGEWECPQCDFFNYGRNAVCLRCDCKRPVEASFGSSGPTFDGGYSFGRNADDSNIKSRLAANEEKAERWFSKVSQLDSGSDLSSAIADEDFPEIMPLRKGVNRFVVSTRKTPLERRLADAQYRRNLGNDGTLEENDIQAEDRMDPAKTSNLSINQRLDRILGRTSSVSESDNNLNCAREKTGGENTDDCSSFSSSRAPQNRENDGSSSSYSPFVPLPTDTFAKSQNSKMEEEQVAHKYNLVAAKVDELTGYSDSRNADSSKSGGNNSLLFGKSNNQTESKEDKEQAEKSARWSKKVSELHNVTDLASAISDEDFPDIMPMRKGENRFVVSKKKDRSLTPPLHKRRVSMEQTDSANFVPFVPFPPDYFTKNNKDPETGTSMDNLNNGTSAASAAPEMQHVPEKLEEHKARVFERGADGNSAKRLENQLYSRESWNSGFSTQGMEEKVDCVYGAPSRNSTLKPDDLQSSKRESWNSGSSQETFGVKNLAGNSGQQPENSWNRGFSGKSLEGSAVKELDPLDMSEEAKAERWFRRVAQIKDISELSNIPDEDFPEIMPMRKGVNRFVVSKRKTPLERRLTSPQYRRNLPIVTHDPMKKDNDSS</sequence>
<organism evidence="7 8">
    <name type="scientific">Macleaya cordata</name>
    <name type="common">Five-seeded plume-poppy</name>
    <name type="synonym">Bocconia cordata</name>
    <dbReference type="NCBI Taxonomy" id="56857"/>
    <lineage>
        <taxon>Eukaryota</taxon>
        <taxon>Viridiplantae</taxon>
        <taxon>Streptophyta</taxon>
        <taxon>Embryophyta</taxon>
        <taxon>Tracheophyta</taxon>
        <taxon>Spermatophyta</taxon>
        <taxon>Magnoliopsida</taxon>
        <taxon>Ranunculales</taxon>
        <taxon>Papaveraceae</taxon>
        <taxon>Papaveroideae</taxon>
        <taxon>Macleaya</taxon>
    </lineage>
</organism>
<feature type="region of interest" description="Disordered" evidence="5">
    <location>
        <begin position="887"/>
        <end position="910"/>
    </location>
</feature>
<dbReference type="PANTHER" id="PTHR23111:SF30">
    <property type="entry name" value="ZINC FINGER PROTEIN VAR3, CHLOROPLASTIC"/>
    <property type="match status" value="1"/>
</dbReference>
<keyword evidence="1" id="KW-0479">Metal-binding</keyword>
<dbReference type="OrthoDB" id="448399at2759"/>
<protein>
    <submittedName>
        <fullName evidence="7">Zinc finger protein</fullName>
    </submittedName>
</protein>
<feature type="compositionally biased region" description="Polar residues" evidence="5">
    <location>
        <begin position="561"/>
        <end position="587"/>
    </location>
</feature>
<dbReference type="InterPro" id="IPR036443">
    <property type="entry name" value="Znf_RanBP2_sf"/>
</dbReference>
<dbReference type="AlphaFoldDB" id="A0A200Q0C1"/>
<evidence type="ECO:0000256" key="1">
    <source>
        <dbReference type="ARBA" id="ARBA00022723"/>
    </source>
</evidence>
<dbReference type="STRING" id="56857.A0A200Q0C1"/>
<feature type="domain" description="RanBP2-type" evidence="6">
    <location>
        <begin position="310"/>
        <end position="339"/>
    </location>
</feature>
<dbReference type="SMART" id="SM00547">
    <property type="entry name" value="ZnF_RBZ"/>
    <property type="match status" value="2"/>
</dbReference>
<evidence type="ECO:0000256" key="4">
    <source>
        <dbReference type="PROSITE-ProRule" id="PRU00322"/>
    </source>
</evidence>
<dbReference type="PROSITE" id="PS01358">
    <property type="entry name" value="ZF_RANBP2_1"/>
    <property type="match status" value="2"/>
</dbReference>
<dbReference type="Proteomes" id="UP000195402">
    <property type="component" value="Unassembled WGS sequence"/>
</dbReference>
<keyword evidence="3" id="KW-0862">Zinc</keyword>
<keyword evidence="8" id="KW-1185">Reference proteome</keyword>
<dbReference type="SUPFAM" id="SSF90209">
    <property type="entry name" value="Ran binding protein zinc finger-like"/>
    <property type="match status" value="1"/>
</dbReference>
<feature type="region of interest" description="Disordered" evidence="5">
    <location>
        <begin position="561"/>
        <end position="602"/>
    </location>
</feature>
<dbReference type="FunCoup" id="A0A200Q0C1">
    <property type="interactions" value="1258"/>
</dbReference>
<feature type="compositionally biased region" description="Polar residues" evidence="5">
    <location>
        <begin position="473"/>
        <end position="485"/>
    </location>
</feature>
<dbReference type="GO" id="GO:0005737">
    <property type="term" value="C:cytoplasm"/>
    <property type="evidence" value="ECO:0007669"/>
    <property type="project" value="TreeGrafter"/>
</dbReference>
<dbReference type="EMBL" id="MVGT01003464">
    <property type="protein sequence ID" value="OVA03920.1"/>
    <property type="molecule type" value="Genomic_DNA"/>
</dbReference>
<feature type="domain" description="RanBP2-type" evidence="6">
    <location>
        <begin position="276"/>
        <end position="306"/>
    </location>
</feature>
<dbReference type="OMA" id="GDWICAK"/>
<dbReference type="GO" id="GO:0003729">
    <property type="term" value="F:mRNA binding"/>
    <property type="evidence" value="ECO:0007669"/>
    <property type="project" value="TreeGrafter"/>
</dbReference>
<evidence type="ECO:0000313" key="8">
    <source>
        <dbReference type="Proteomes" id="UP000195402"/>
    </source>
</evidence>
<accession>A0A200Q0C1</accession>
<evidence type="ECO:0000313" key="7">
    <source>
        <dbReference type="EMBL" id="OVA03920.1"/>
    </source>
</evidence>
<feature type="compositionally biased region" description="Polar residues" evidence="5">
    <location>
        <begin position="498"/>
        <end position="508"/>
    </location>
</feature>
<evidence type="ECO:0000259" key="6">
    <source>
        <dbReference type="PROSITE" id="PS50199"/>
    </source>
</evidence>
<keyword evidence="2 4" id="KW-0863">Zinc-finger</keyword>